<feature type="compositionally biased region" description="Polar residues" evidence="1">
    <location>
        <begin position="1"/>
        <end position="11"/>
    </location>
</feature>
<comment type="caution">
    <text evidence="2">The sequence shown here is derived from an EMBL/GenBank/DDBJ whole genome shotgun (WGS) entry which is preliminary data.</text>
</comment>
<feature type="compositionally biased region" description="Basic and acidic residues" evidence="1">
    <location>
        <begin position="73"/>
        <end position="85"/>
    </location>
</feature>
<dbReference type="AlphaFoldDB" id="A0A645GBB8"/>
<organism evidence="2">
    <name type="scientific">bioreactor metagenome</name>
    <dbReference type="NCBI Taxonomy" id="1076179"/>
    <lineage>
        <taxon>unclassified sequences</taxon>
        <taxon>metagenomes</taxon>
        <taxon>ecological metagenomes</taxon>
    </lineage>
</organism>
<evidence type="ECO:0000256" key="1">
    <source>
        <dbReference type="SAM" id="MobiDB-lite"/>
    </source>
</evidence>
<name>A0A645GBB8_9ZZZZ</name>
<accession>A0A645GBB8</accession>
<proteinExistence type="predicted"/>
<evidence type="ECO:0000313" key="2">
    <source>
        <dbReference type="EMBL" id="MPN24207.1"/>
    </source>
</evidence>
<reference evidence="2" key="1">
    <citation type="submission" date="2019-08" db="EMBL/GenBank/DDBJ databases">
        <authorList>
            <person name="Kucharzyk K."/>
            <person name="Murdoch R.W."/>
            <person name="Higgins S."/>
            <person name="Loffler F."/>
        </authorList>
    </citation>
    <scope>NUCLEOTIDE SEQUENCE</scope>
</reference>
<gene>
    <name evidence="2" type="ORF">SDC9_171601</name>
</gene>
<feature type="region of interest" description="Disordered" evidence="1">
    <location>
        <begin position="1"/>
        <end position="85"/>
    </location>
</feature>
<feature type="compositionally biased region" description="Basic and acidic residues" evidence="1">
    <location>
        <begin position="21"/>
        <end position="60"/>
    </location>
</feature>
<sequence>MAAQAQPTQQGKKAHGIGNQRGDRRALDAHARHRPPAKDQQRVERHVQCHDDEQEPERRSGVSRAAQGRRHKAEHEQQRNGQKDDLEICLGQRQRCLGCAHPLHEMARQWPAQQGNQQ</sequence>
<protein>
    <submittedName>
        <fullName evidence="2">Uncharacterized protein</fullName>
    </submittedName>
</protein>
<dbReference type="EMBL" id="VSSQ01072986">
    <property type="protein sequence ID" value="MPN24207.1"/>
    <property type="molecule type" value="Genomic_DNA"/>
</dbReference>